<gene>
    <name evidence="1" type="ORF">PHET_11963</name>
</gene>
<proteinExistence type="predicted"/>
<sequence>MFLIWRKIHVFNQKHYHLENWLEEYPL</sequence>
<evidence type="ECO:0000313" key="2">
    <source>
        <dbReference type="Proteomes" id="UP000748531"/>
    </source>
</evidence>
<name>A0A8J4WS89_9TREM</name>
<comment type="caution">
    <text evidence="1">The sequence shown here is derived from an EMBL/GenBank/DDBJ whole genome shotgun (WGS) entry which is preliminary data.</text>
</comment>
<dbReference type="EMBL" id="LUCH01019515">
    <property type="protein sequence ID" value="KAF5394252.1"/>
    <property type="molecule type" value="Genomic_DNA"/>
</dbReference>
<dbReference type="AlphaFoldDB" id="A0A8J4WS89"/>
<accession>A0A8J4WS89</accession>
<protein>
    <submittedName>
        <fullName evidence="1">Uncharacterized protein</fullName>
    </submittedName>
</protein>
<reference evidence="1" key="1">
    <citation type="submission" date="2019-05" db="EMBL/GenBank/DDBJ databases">
        <title>Annotation for the trematode Paragonimus heterotremus.</title>
        <authorList>
            <person name="Choi Y.-J."/>
        </authorList>
    </citation>
    <scope>NUCLEOTIDE SEQUENCE</scope>
    <source>
        <strain evidence="1">LC</strain>
    </source>
</reference>
<organism evidence="1 2">
    <name type="scientific">Paragonimus heterotremus</name>
    <dbReference type="NCBI Taxonomy" id="100268"/>
    <lineage>
        <taxon>Eukaryota</taxon>
        <taxon>Metazoa</taxon>
        <taxon>Spiralia</taxon>
        <taxon>Lophotrochozoa</taxon>
        <taxon>Platyhelminthes</taxon>
        <taxon>Trematoda</taxon>
        <taxon>Digenea</taxon>
        <taxon>Plagiorchiida</taxon>
        <taxon>Troglotremata</taxon>
        <taxon>Troglotrematidae</taxon>
        <taxon>Paragonimus</taxon>
    </lineage>
</organism>
<dbReference type="Proteomes" id="UP000748531">
    <property type="component" value="Unassembled WGS sequence"/>
</dbReference>
<evidence type="ECO:0000313" key="1">
    <source>
        <dbReference type="EMBL" id="KAF5394252.1"/>
    </source>
</evidence>
<keyword evidence="2" id="KW-1185">Reference proteome</keyword>